<dbReference type="GO" id="GO:0015031">
    <property type="term" value="P:protein transport"/>
    <property type="evidence" value="ECO:0007669"/>
    <property type="project" value="UniProtKB-KW"/>
</dbReference>
<feature type="compositionally biased region" description="Basic residues" evidence="8">
    <location>
        <begin position="1"/>
        <end position="11"/>
    </location>
</feature>
<protein>
    <recommendedName>
        <fullName evidence="3">Conserved oligomeric Golgi complex subunit 1</fullName>
    </recommendedName>
</protein>
<dbReference type="PANTHER" id="PTHR31658:SF0">
    <property type="entry name" value="CONSERVED OLIGOMERIC GOLGI COMPLEX SUBUNIT 1"/>
    <property type="match status" value="1"/>
</dbReference>
<keyword evidence="6" id="KW-0333">Golgi apparatus</keyword>
<evidence type="ECO:0000256" key="4">
    <source>
        <dbReference type="ARBA" id="ARBA00022448"/>
    </source>
</evidence>
<keyword evidence="10" id="KW-1185">Reference proteome</keyword>
<dbReference type="GO" id="GO:0006891">
    <property type="term" value="P:intra-Golgi vesicle-mediated transport"/>
    <property type="evidence" value="ECO:0007669"/>
    <property type="project" value="InterPro"/>
</dbReference>
<reference evidence="9 10" key="1">
    <citation type="journal article" date="2016" name="Mol. Biol. Evol.">
        <title>Comparative Genomics of Early-Diverging Mushroom-Forming Fungi Provides Insights into the Origins of Lignocellulose Decay Capabilities.</title>
        <authorList>
            <person name="Nagy L.G."/>
            <person name="Riley R."/>
            <person name="Tritt A."/>
            <person name="Adam C."/>
            <person name="Daum C."/>
            <person name="Floudas D."/>
            <person name="Sun H."/>
            <person name="Yadav J.S."/>
            <person name="Pangilinan J."/>
            <person name="Larsson K.H."/>
            <person name="Matsuura K."/>
            <person name="Barry K."/>
            <person name="Labutti K."/>
            <person name="Kuo R."/>
            <person name="Ohm R.A."/>
            <person name="Bhattacharya S.S."/>
            <person name="Shirouzu T."/>
            <person name="Yoshinaga Y."/>
            <person name="Martin F.M."/>
            <person name="Grigoriev I.V."/>
            <person name="Hibbett D.S."/>
        </authorList>
    </citation>
    <scope>NUCLEOTIDE SEQUENCE [LARGE SCALE GENOMIC DNA]</scope>
    <source>
        <strain evidence="9 10">HHB10207 ss-3</strain>
    </source>
</reference>
<evidence type="ECO:0000256" key="7">
    <source>
        <dbReference type="ARBA" id="ARBA00023136"/>
    </source>
</evidence>
<comment type="similarity">
    <text evidence="2">Belongs to the COG1 family.</text>
</comment>
<proteinExistence type="inferred from homology"/>
<keyword evidence="5" id="KW-0653">Protein transport</keyword>
<evidence type="ECO:0000256" key="3">
    <source>
        <dbReference type="ARBA" id="ARBA00020978"/>
    </source>
</evidence>
<keyword evidence="7" id="KW-0472">Membrane</keyword>
<evidence type="ECO:0000256" key="6">
    <source>
        <dbReference type="ARBA" id="ARBA00023034"/>
    </source>
</evidence>
<organism evidence="9 10">
    <name type="scientific">Sistotremastrum suecicum HHB10207 ss-3</name>
    <dbReference type="NCBI Taxonomy" id="1314776"/>
    <lineage>
        <taxon>Eukaryota</taxon>
        <taxon>Fungi</taxon>
        <taxon>Dikarya</taxon>
        <taxon>Basidiomycota</taxon>
        <taxon>Agaricomycotina</taxon>
        <taxon>Agaricomycetes</taxon>
        <taxon>Sistotremastrales</taxon>
        <taxon>Sistotremastraceae</taxon>
        <taxon>Sistotremastrum</taxon>
    </lineage>
</organism>
<comment type="subcellular location">
    <subcellularLocation>
        <location evidence="1">Golgi apparatus membrane</location>
        <topology evidence="1">Peripheral membrane protein</topology>
    </subcellularLocation>
</comment>
<dbReference type="EMBL" id="KV428006">
    <property type="protein sequence ID" value="KZT43745.1"/>
    <property type="molecule type" value="Genomic_DNA"/>
</dbReference>
<dbReference type="STRING" id="1314776.A0A166IHF6"/>
<dbReference type="Pfam" id="PF08700">
    <property type="entry name" value="VPS51_Exo84_N"/>
    <property type="match status" value="1"/>
</dbReference>
<name>A0A166IHF6_9AGAM</name>
<feature type="region of interest" description="Disordered" evidence="8">
    <location>
        <begin position="852"/>
        <end position="877"/>
    </location>
</feature>
<evidence type="ECO:0000256" key="1">
    <source>
        <dbReference type="ARBA" id="ARBA00004395"/>
    </source>
</evidence>
<feature type="region of interest" description="Disordered" evidence="8">
    <location>
        <begin position="1"/>
        <end position="41"/>
    </location>
</feature>
<dbReference type="PANTHER" id="PTHR31658">
    <property type="entry name" value="CONSERVED OLIGOMERIC GOLGI COMPLEX SUBUNIT 1"/>
    <property type="match status" value="1"/>
</dbReference>
<evidence type="ECO:0000256" key="8">
    <source>
        <dbReference type="SAM" id="MobiDB-lite"/>
    </source>
</evidence>
<dbReference type="AlphaFoldDB" id="A0A166IHF6"/>
<dbReference type="Proteomes" id="UP000076798">
    <property type="component" value="Unassembled WGS sequence"/>
</dbReference>
<dbReference type="GO" id="GO:0000139">
    <property type="term" value="C:Golgi membrane"/>
    <property type="evidence" value="ECO:0007669"/>
    <property type="project" value="UniProtKB-SubCell"/>
</dbReference>
<dbReference type="OrthoDB" id="46189at2759"/>
<evidence type="ECO:0000256" key="5">
    <source>
        <dbReference type="ARBA" id="ARBA00022927"/>
    </source>
</evidence>
<evidence type="ECO:0000256" key="2">
    <source>
        <dbReference type="ARBA" id="ARBA00006653"/>
    </source>
</evidence>
<keyword evidence="4" id="KW-0813">Transport</keyword>
<dbReference type="InterPro" id="IPR033370">
    <property type="entry name" value="COG1"/>
</dbReference>
<evidence type="ECO:0000313" key="10">
    <source>
        <dbReference type="Proteomes" id="UP000076798"/>
    </source>
</evidence>
<dbReference type="GO" id="GO:0017119">
    <property type="term" value="C:Golgi transport complex"/>
    <property type="evidence" value="ECO:0007669"/>
    <property type="project" value="InterPro"/>
</dbReference>
<evidence type="ECO:0000313" key="9">
    <source>
        <dbReference type="EMBL" id="KZT43745.1"/>
    </source>
</evidence>
<sequence length="910" mass="100921">MLSPVKAKRVPPQRLDTSSLPARNGSLGPPSASYPRSSTASNFPAKQVRSVLDPSLSTMDPNEIFVKFTVSEIRGIQTRLRTEADAKQEELRLMVGERYRDLLQASTSIIDIAKSSQRVVQALDAIKEGCISTAQEDFKTRTPVVNRQDSQLKTMQILAAHVKLLLDSPESLWRLLERKAFLEAAWLFLISRVAFHTLARDNSDDDDNSFGRDIDVMEQFPLIQRQWDDVSHFGPQITHRTIQSFRENVTDPGAICAAVVTLHLLDKQTVTEILGIFTSQRTKSLQVFLQPQAESVPLQPNGSAKGKPNSSRKGAVKGVYARINQIRSILFSTAAVGRAAFGSDACSCPGLVPAALKDIQLGSRATGHRIPDTDSILALLPSSTNLLMLPDTIRAYKPYIDADSPPSVVSPQTVDSQLKTWVSNSLRTLEPVVKTLFGDLESIKEVWTLRDRVRLSLPQQNILDDEVWSWESLVDAHAKLRTAAIWKESLQQLLTNFRTAIEGILKEVRSSPENPLLEAETTTFLLSPVELPITQASLGPQTLVDIKGSVRERLSMRTPQVAKLLKTLEERGSQISRDMAFIPVEAKPNVTLDYQQDVQSTLDSIIESLTEIISTPLEEPSGSSAAIFNSVIFVGQLAHKLATSSPFLQVLVAKEKFINDVRERLDKLHQSSLHKWKLRVSTLAASSWKRLYKTHFFAPTTHDDLKIPSRLSSALSTSLYELNRSCQQLDVSDSSSTVNAFIRDALIQFAELIRPQIQGSEVAWNLHAMQTLVDMRFLQSLCDLWANEAEYGTSAGINLRSTTTDILDKLRSLRTPEAIKQLEETIDQVAERSLAASQLTLSFLIPSSRLVSQSPPISPTKRSHTKSHKGVSPLSIPSTELETTTAIDLVKPSTRFGLLLVGNTRSISRR</sequence>
<accession>A0A166IHF6</accession>
<gene>
    <name evidence="9" type="ORF">SISSUDRAFT_494330</name>
</gene>